<dbReference type="OrthoDB" id="1368at2759"/>
<gene>
    <name evidence="9" type="ORF">BWQ96_10054</name>
</gene>
<keyword evidence="6" id="KW-0406">Ion transport</keyword>
<keyword evidence="3" id="KW-1003">Cell membrane</keyword>
<comment type="subcellular location">
    <subcellularLocation>
        <location evidence="1">Cell membrane</location>
        <topology evidence="1">Multi-pass membrane protein</topology>
    </subcellularLocation>
</comment>
<keyword evidence="2" id="KW-0813">Transport</keyword>
<dbReference type="PANTHER" id="PTHR33281:SF19">
    <property type="entry name" value="VOLTAGE-DEPENDENT ANION CHANNEL-FORMING PROTEIN YNEE"/>
    <property type="match status" value="1"/>
</dbReference>
<proteinExistence type="predicted"/>
<keyword evidence="10" id="KW-1185">Reference proteome</keyword>
<comment type="caution">
    <text evidence="9">The sequence shown here is derived from an EMBL/GenBank/DDBJ whole genome shotgun (WGS) entry which is preliminary data.</text>
</comment>
<dbReference type="Proteomes" id="UP000247409">
    <property type="component" value="Unassembled WGS sequence"/>
</dbReference>
<sequence length="143" mass="16849">MLPGGAPFLPYRRRWMERACEEKPHARNHEHWFKFWYILQVRKVCVDLREIIIIPMPYGYVQQLRIFLMIWLVLLLFGLVESNEWLAVLWTPFIAFGIVGIEKWSHELANPFGEDVSDVPSQYFVSDVGNVVKRNSNVRLTTG</sequence>
<evidence type="ECO:0000256" key="8">
    <source>
        <dbReference type="SAM" id="Phobius"/>
    </source>
</evidence>
<accession>A0A2V3IGH4</accession>
<organism evidence="9 10">
    <name type="scientific">Gracilariopsis chorda</name>
    <dbReference type="NCBI Taxonomy" id="448386"/>
    <lineage>
        <taxon>Eukaryota</taxon>
        <taxon>Rhodophyta</taxon>
        <taxon>Florideophyceae</taxon>
        <taxon>Rhodymeniophycidae</taxon>
        <taxon>Gracilariales</taxon>
        <taxon>Gracilariaceae</taxon>
        <taxon>Gracilariopsis</taxon>
    </lineage>
</organism>
<feature type="transmembrane region" description="Helical" evidence="8">
    <location>
        <begin position="58"/>
        <end position="79"/>
    </location>
</feature>
<name>A0A2V3IGH4_9FLOR</name>
<dbReference type="GO" id="GO:0005254">
    <property type="term" value="F:chloride channel activity"/>
    <property type="evidence" value="ECO:0007669"/>
    <property type="project" value="InterPro"/>
</dbReference>
<reference evidence="9 10" key="1">
    <citation type="journal article" date="2018" name="Mol. Biol. Evol.">
        <title>Analysis of the draft genome of the red seaweed Gracilariopsis chorda provides insights into genome size evolution in Rhodophyta.</title>
        <authorList>
            <person name="Lee J."/>
            <person name="Yang E.C."/>
            <person name="Graf L."/>
            <person name="Yang J.H."/>
            <person name="Qiu H."/>
            <person name="Zel Zion U."/>
            <person name="Chan C.X."/>
            <person name="Stephens T.G."/>
            <person name="Weber A.P.M."/>
            <person name="Boo G.H."/>
            <person name="Boo S.M."/>
            <person name="Kim K.M."/>
            <person name="Shin Y."/>
            <person name="Jung M."/>
            <person name="Lee S.J."/>
            <person name="Yim H.S."/>
            <person name="Lee J.H."/>
            <person name="Bhattacharya D."/>
            <person name="Yoon H.S."/>
        </authorList>
    </citation>
    <scope>NUCLEOTIDE SEQUENCE [LARGE SCALE GENOMIC DNA]</scope>
    <source>
        <strain evidence="9 10">SKKU-2015</strain>
        <tissue evidence="9">Whole body</tissue>
    </source>
</reference>
<dbReference type="EMBL" id="NBIV01000337">
    <property type="protein sequence ID" value="PXF40250.1"/>
    <property type="molecule type" value="Genomic_DNA"/>
</dbReference>
<evidence type="ECO:0000313" key="10">
    <source>
        <dbReference type="Proteomes" id="UP000247409"/>
    </source>
</evidence>
<evidence type="ECO:0000256" key="2">
    <source>
        <dbReference type="ARBA" id="ARBA00022448"/>
    </source>
</evidence>
<evidence type="ECO:0000256" key="4">
    <source>
        <dbReference type="ARBA" id="ARBA00022692"/>
    </source>
</evidence>
<keyword evidence="5 8" id="KW-1133">Transmembrane helix</keyword>
<keyword evidence="4 8" id="KW-0812">Transmembrane</keyword>
<evidence type="ECO:0000256" key="5">
    <source>
        <dbReference type="ARBA" id="ARBA00022989"/>
    </source>
</evidence>
<evidence type="ECO:0000256" key="1">
    <source>
        <dbReference type="ARBA" id="ARBA00004651"/>
    </source>
</evidence>
<dbReference type="Pfam" id="PF25539">
    <property type="entry name" value="Bestrophin_2"/>
    <property type="match status" value="1"/>
</dbReference>
<dbReference type="PANTHER" id="PTHR33281">
    <property type="entry name" value="UPF0187 PROTEIN YNEE"/>
    <property type="match status" value="1"/>
</dbReference>
<dbReference type="AlphaFoldDB" id="A0A2V3IGH4"/>
<evidence type="ECO:0000256" key="6">
    <source>
        <dbReference type="ARBA" id="ARBA00023065"/>
    </source>
</evidence>
<dbReference type="InterPro" id="IPR044669">
    <property type="entry name" value="YneE/VCCN1/2-like"/>
</dbReference>
<evidence type="ECO:0000256" key="3">
    <source>
        <dbReference type="ARBA" id="ARBA00022475"/>
    </source>
</evidence>
<keyword evidence="7 8" id="KW-0472">Membrane</keyword>
<dbReference type="GO" id="GO:0005886">
    <property type="term" value="C:plasma membrane"/>
    <property type="evidence" value="ECO:0007669"/>
    <property type="project" value="UniProtKB-SubCell"/>
</dbReference>
<protein>
    <submittedName>
        <fullName evidence="9">Uncharacterized protein</fullName>
    </submittedName>
</protein>
<feature type="transmembrane region" description="Helical" evidence="8">
    <location>
        <begin position="85"/>
        <end position="101"/>
    </location>
</feature>
<evidence type="ECO:0000256" key="7">
    <source>
        <dbReference type="ARBA" id="ARBA00023136"/>
    </source>
</evidence>
<evidence type="ECO:0000313" key="9">
    <source>
        <dbReference type="EMBL" id="PXF40250.1"/>
    </source>
</evidence>